<keyword evidence="10" id="KW-0548">Nucleotidyltransferase</keyword>
<dbReference type="InterPro" id="IPR058866">
    <property type="entry name" value="GDPGP1_N"/>
</dbReference>
<protein>
    <recommendedName>
        <fullName evidence="6">GDP-D-glucose phosphorylase 1</fullName>
        <ecNumber evidence="5">2.7.7.78</ecNumber>
    </recommendedName>
</protein>
<dbReference type="OrthoDB" id="417175at2759"/>
<organism evidence="15 16">
    <name type="scientific">Lucilia cuprina</name>
    <name type="common">Green bottle fly</name>
    <name type="synonym">Australian sheep blowfly</name>
    <dbReference type="NCBI Taxonomy" id="7375"/>
    <lineage>
        <taxon>Eukaryota</taxon>
        <taxon>Metazoa</taxon>
        <taxon>Ecdysozoa</taxon>
        <taxon>Arthropoda</taxon>
        <taxon>Hexapoda</taxon>
        <taxon>Insecta</taxon>
        <taxon>Pterygota</taxon>
        <taxon>Neoptera</taxon>
        <taxon>Endopterygota</taxon>
        <taxon>Diptera</taxon>
        <taxon>Brachycera</taxon>
        <taxon>Muscomorpha</taxon>
        <taxon>Oestroidea</taxon>
        <taxon>Calliphoridae</taxon>
        <taxon>Luciliinae</taxon>
        <taxon>Lucilia</taxon>
    </lineage>
</organism>
<sequence length="314" mass="36905">MSLKKPANLFLNELIQKWQQLQLMPNVFAYKLEITQCKYLPGKYQFYSEYNPKRVTLRRPPQTILSMDPQFNEEKFNFKKVAAAEIIMKLKFEEETEISFIINNSPLTKYHTLICPNVEKGLPQRLTSDALRFCVDFLLSLEGNRYFRIGYNSPGALASVNHLHLHLMLIEKELYIDRVKLQHLSEPDIYRLDDNMPTQAICFIVDTHDSKTKIELKLHQLFKFIMWLCDNNMPHNIFMTPVAEDKKLKIFVFARQEFCIVKQFNTINIGFCELAGFVPIGVQELYDSLTEEDVIRKITSESGEVYKKIYKYFG</sequence>
<evidence type="ECO:0000256" key="6">
    <source>
        <dbReference type="ARBA" id="ARBA00018857"/>
    </source>
</evidence>
<dbReference type="GO" id="GO:0005085">
    <property type="term" value="F:guanyl-nucleotide exchange factor activity"/>
    <property type="evidence" value="ECO:0007669"/>
    <property type="project" value="UniProtKB-KW"/>
</dbReference>
<feature type="domain" description="GDPGP1-like N-terminal" evidence="14">
    <location>
        <begin position="10"/>
        <end position="168"/>
    </location>
</feature>
<evidence type="ECO:0000256" key="3">
    <source>
        <dbReference type="ARBA" id="ARBA00004496"/>
    </source>
</evidence>
<evidence type="ECO:0000256" key="11">
    <source>
        <dbReference type="ARBA" id="ARBA00022741"/>
    </source>
</evidence>
<dbReference type="GO" id="GO:0080048">
    <property type="term" value="F:GDP-D-glucose phosphorylase activity"/>
    <property type="evidence" value="ECO:0007669"/>
    <property type="project" value="UniProtKB-EC"/>
</dbReference>
<comment type="caution">
    <text evidence="15">The sequence shown here is derived from an EMBL/GenBank/DDBJ whole genome shotgun (WGS) entry which is preliminary data.</text>
</comment>
<evidence type="ECO:0000256" key="1">
    <source>
        <dbReference type="ARBA" id="ARBA00000063"/>
    </source>
</evidence>
<dbReference type="GO" id="GO:0000166">
    <property type="term" value="F:nucleotide binding"/>
    <property type="evidence" value="ECO:0007669"/>
    <property type="project" value="UniProtKB-KW"/>
</dbReference>
<dbReference type="InterPro" id="IPR026506">
    <property type="entry name" value="GDPGP"/>
</dbReference>
<dbReference type="Proteomes" id="UP000037069">
    <property type="component" value="Unassembled WGS sequence"/>
</dbReference>
<dbReference type="InterPro" id="IPR036265">
    <property type="entry name" value="HIT-like_sf"/>
</dbReference>
<evidence type="ECO:0000259" key="14">
    <source>
        <dbReference type="Pfam" id="PF26217"/>
    </source>
</evidence>
<feature type="domain" description="GDPGP1-like C-terminal" evidence="13">
    <location>
        <begin position="196"/>
        <end position="298"/>
    </location>
</feature>
<dbReference type="EC" id="2.7.7.78" evidence="5"/>
<evidence type="ECO:0000256" key="9">
    <source>
        <dbReference type="ARBA" id="ARBA00022679"/>
    </source>
</evidence>
<dbReference type="EMBL" id="JRES01000850">
    <property type="protein sequence ID" value="KNC27736.1"/>
    <property type="molecule type" value="Genomic_DNA"/>
</dbReference>
<evidence type="ECO:0000256" key="2">
    <source>
        <dbReference type="ARBA" id="ARBA00003049"/>
    </source>
</evidence>
<keyword evidence="9" id="KW-0808">Transferase</keyword>
<dbReference type="PANTHER" id="PTHR20884">
    <property type="entry name" value="GDP-D-GLUCOSE PHOSPHORYLASE 1"/>
    <property type="match status" value="1"/>
</dbReference>
<evidence type="ECO:0000313" key="16">
    <source>
        <dbReference type="Proteomes" id="UP000037069"/>
    </source>
</evidence>
<gene>
    <name evidence="15" type="ORF">FF38_03135</name>
</gene>
<evidence type="ECO:0000256" key="8">
    <source>
        <dbReference type="ARBA" id="ARBA00022658"/>
    </source>
</evidence>
<keyword evidence="11" id="KW-0547">Nucleotide-binding</keyword>
<evidence type="ECO:0000256" key="5">
    <source>
        <dbReference type="ARBA" id="ARBA00012507"/>
    </source>
</evidence>
<dbReference type="AlphaFoldDB" id="A0A0L0C653"/>
<reference evidence="15 16" key="1">
    <citation type="journal article" date="2015" name="Nat. Commun.">
        <title>Lucilia cuprina genome unlocks parasitic fly biology to underpin future interventions.</title>
        <authorList>
            <person name="Anstead C.A."/>
            <person name="Korhonen P.K."/>
            <person name="Young N.D."/>
            <person name="Hall R.S."/>
            <person name="Jex A.R."/>
            <person name="Murali S.C."/>
            <person name="Hughes D.S."/>
            <person name="Lee S.F."/>
            <person name="Perry T."/>
            <person name="Stroehlein A.J."/>
            <person name="Ansell B.R."/>
            <person name="Breugelmans B."/>
            <person name="Hofmann A."/>
            <person name="Qu J."/>
            <person name="Dugan S."/>
            <person name="Lee S.L."/>
            <person name="Chao H."/>
            <person name="Dinh H."/>
            <person name="Han Y."/>
            <person name="Doddapaneni H.V."/>
            <person name="Worley K.C."/>
            <person name="Muzny D.M."/>
            <person name="Ioannidis P."/>
            <person name="Waterhouse R.M."/>
            <person name="Zdobnov E.M."/>
            <person name="James P.J."/>
            <person name="Bagnall N.H."/>
            <person name="Kotze A.C."/>
            <person name="Gibbs R.A."/>
            <person name="Richards S."/>
            <person name="Batterham P."/>
            <person name="Gasser R.B."/>
        </authorList>
    </citation>
    <scope>NUCLEOTIDE SEQUENCE [LARGE SCALE GENOMIC DNA]</scope>
    <source>
        <strain evidence="15 16">LS</strain>
        <tissue evidence="15">Full body</tissue>
    </source>
</reference>
<dbReference type="GO" id="GO:0006006">
    <property type="term" value="P:glucose metabolic process"/>
    <property type="evidence" value="ECO:0007669"/>
    <property type="project" value="TreeGrafter"/>
</dbReference>
<dbReference type="Pfam" id="PF26217">
    <property type="entry name" value="GDPGP1_N"/>
    <property type="match status" value="1"/>
</dbReference>
<dbReference type="SUPFAM" id="SSF54197">
    <property type="entry name" value="HIT-like"/>
    <property type="match status" value="1"/>
</dbReference>
<keyword evidence="16" id="KW-1185">Reference proteome</keyword>
<evidence type="ECO:0000259" key="13">
    <source>
        <dbReference type="Pfam" id="PF26216"/>
    </source>
</evidence>
<comment type="subcellular location">
    <subcellularLocation>
        <location evidence="3">Cytoplasm</location>
    </subcellularLocation>
</comment>
<dbReference type="STRING" id="7375.A0A0L0C653"/>
<dbReference type="InterPro" id="IPR058865">
    <property type="entry name" value="GDPGP1_C"/>
</dbReference>
<keyword evidence="12" id="KW-0378">Hydrolase</keyword>
<comment type="function">
    <text evidence="2">Specific and highly efficient GDP-D-glucose phosphorylase regulating the levels of GDP-D-glucose in cells.</text>
</comment>
<accession>A0A0L0C653</accession>
<comment type="similarity">
    <text evidence="4">Belongs to the GDPGP1 family.</text>
</comment>
<evidence type="ECO:0000256" key="7">
    <source>
        <dbReference type="ARBA" id="ARBA00022490"/>
    </source>
</evidence>
<evidence type="ECO:0000313" key="15">
    <source>
        <dbReference type="EMBL" id="KNC27736.1"/>
    </source>
</evidence>
<dbReference type="OMA" id="LEVMMTI"/>
<dbReference type="Gene3D" id="3.30.428.10">
    <property type="entry name" value="HIT-like"/>
    <property type="match status" value="1"/>
</dbReference>
<dbReference type="GO" id="GO:0005737">
    <property type="term" value="C:cytoplasm"/>
    <property type="evidence" value="ECO:0007669"/>
    <property type="project" value="UniProtKB-SubCell"/>
</dbReference>
<evidence type="ECO:0000256" key="4">
    <source>
        <dbReference type="ARBA" id="ARBA00006451"/>
    </source>
</evidence>
<dbReference type="PANTHER" id="PTHR20884:SF8">
    <property type="entry name" value="GDP-D-GLUCOSE PHOSPHORYLASE 1"/>
    <property type="match status" value="1"/>
</dbReference>
<evidence type="ECO:0000256" key="12">
    <source>
        <dbReference type="ARBA" id="ARBA00022801"/>
    </source>
</evidence>
<dbReference type="Pfam" id="PF26216">
    <property type="entry name" value="GDPGP1_C"/>
    <property type="match status" value="1"/>
</dbReference>
<proteinExistence type="inferred from homology"/>
<keyword evidence="8" id="KW-0344">Guanine-nucleotide releasing factor</keyword>
<name>A0A0L0C653_LUCCU</name>
<comment type="catalytic activity">
    <reaction evidence="1">
        <text>GDP-alpha-D-glucose + phosphate = alpha-D-glucose 1-phosphate + GDP + H(+)</text>
        <dbReference type="Rhea" id="RHEA:30387"/>
        <dbReference type="ChEBI" id="CHEBI:15378"/>
        <dbReference type="ChEBI" id="CHEBI:43474"/>
        <dbReference type="ChEBI" id="CHEBI:58189"/>
        <dbReference type="ChEBI" id="CHEBI:58601"/>
        <dbReference type="ChEBI" id="CHEBI:62230"/>
        <dbReference type="EC" id="2.7.7.78"/>
    </reaction>
</comment>
<dbReference type="GO" id="GO:0016787">
    <property type="term" value="F:hydrolase activity"/>
    <property type="evidence" value="ECO:0007669"/>
    <property type="project" value="UniProtKB-KW"/>
</dbReference>
<keyword evidence="7" id="KW-0963">Cytoplasm</keyword>
<evidence type="ECO:0000256" key="10">
    <source>
        <dbReference type="ARBA" id="ARBA00022695"/>
    </source>
</evidence>